<dbReference type="EMBL" id="BDGG01000002">
    <property type="protein sequence ID" value="GAU92480.1"/>
    <property type="molecule type" value="Genomic_DNA"/>
</dbReference>
<dbReference type="InterPro" id="IPR013783">
    <property type="entry name" value="Ig-like_fold"/>
</dbReference>
<dbReference type="GO" id="GO:0000978">
    <property type="term" value="F:RNA polymerase II cis-regulatory region sequence-specific DNA binding"/>
    <property type="evidence" value="ECO:0007669"/>
    <property type="project" value="TreeGrafter"/>
</dbReference>
<evidence type="ECO:0000256" key="6">
    <source>
        <dbReference type="ARBA" id="ARBA00023242"/>
    </source>
</evidence>
<keyword evidence="4" id="KW-0238">DNA-binding</keyword>
<dbReference type="AlphaFoldDB" id="A0A1D1UVC9"/>
<feature type="domain" description="RHD" evidence="8">
    <location>
        <begin position="119"/>
        <end position="309"/>
    </location>
</feature>
<proteinExistence type="predicted"/>
<sequence length="601" mass="65578">MESAASASNRLPVDPASRGGVIVPANKDVPSTICHLIHEAISTSVMTTPFPPSKGKSHPVDASPLKKAAPRSFCTDAVPTVVRYQADLPVPCPIGSPRTNGLGPRQTENAADLGIFSKMSIPPLTDALPSRHGNLELVINRQPRSYHRARYEKEGSRGSIKDATGNSCPAIRLKGLKGTKGATSILHVFVAAKSDPIGPHPLYRIHAVFGKNCIPCDERQIDGIPVVEVPIRNDNDGVVNLNCMGITKLRNADLETAPGARKISRRNVPDSSVRLVFRAITSVRGRDGFCQTTILQTCSDPICCTSLPGVPEVLQLSHEQWPVTGGLRIIILGRNFIKDECRAIVQETKGKGDETVIWQHELFIQRENFLTVHLVALMVPYVKLLITRPVQCQLIIQQKGQTSEPYYFTYIPSVQPLWPPPQIQPSPLLRRALCTSYSACSSPTDEPALEHSLGSMGSSSSAYTPFSQTSNEDVQDAYPVPRHCLHEPSPSWNNTLEVDHSSAVVTNVSGRRDLLALHTEQPQALHHSFPGAGQHQIAGKKRNHPEHDEVSWPLPPRDGTLSSAIDDITVDEYLASLGSEEMMNAANALFAEVFDEIMNCP</sequence>
<comment type="caution">
    <text evidence="9">The sequence shown here is derived from an EMBL/GenBank/DDBJ whole genome shotgun (WGS) entry which is preliminary data.</text>
</comment>
<feature type="compositionally biased region" description="Low complexity" evidence="7">
    <location>
        <begin position="452"/>
        <end position="461"/>
    </location>
</feature>
<evidence type="ECO:0000313" key="9">
    <source>
        <dbReference type="EMBL" id="GAU92480.1"/>
    </source>
</evidence>
<dbReference type="InterPro" id="IPR011539">
    <property type="entry name" value="RHD_DNA_bind_dom"/>
</dbReference>
<dbReference type="InterPro" id="IPR008366">
    <property type="entry name" value="NFAT"/>
</dbReference>
<dbReference type="InterPro" id="IPR008967">
    <property type="entry name" value="p53-like_TF_DNA-bd_sf"/>
</dbReference>
<dbReference type="InterPro" id="IPR032397">
    <property type="entry name" value="RHD_dimer"/>
</dbReference>
<name>A0A1D1UVC9_RAMVA</name>
<dbReference type="PANTHER" id="PTHR12533:SF7">
    <property type="entry name" value="NFAT NUCLEAR FACTOR, ISOFORM B"/>
    <property type="match status" value="1"/>
</dbReference>
<dbReference type="SUPFAM" id="SSF49417">
    <property type="entry name" value="p53-like transcription factors"/>
    <property type="match status" value="1"/>
</dbReference>
<dbReference type="Proteomes" id="UP000186922">
    <property type="component" value="Unassembled WGS sequence"/>
</dbReference>
<reference evidence="9 10" key="1">
    <citation type="journal article" date="2016" name="Nat. Commun.">
        <title>Extremotolerant tardigrade genome and improved radiotolerance of human cultured cells by tardigrade-unique protein.</title>
        <authorList>
            <person name="Hashimoto T."/>
            <person name="Horikawa D.D."/>
            <person name="Saito Y."/>
            <person name="Kuwahara H."/>
            <person name="Kozuka-Hata H."/>
            <person name="Shin-I T."/>
            <person name="Minakuchi Y."/>
            <person name="Ohishi K."/>
            <person name="Motoyama A."/>
            <person name="Aizu T."/>
            <person name="Enomoto A."/>
            <person name="Kondo K."/>
            <person name="Tanaka S."/>
            <person name="Hara Y."/>
            <person name="Koshikawa S."/>
            <person name="Sagara H."/>
            <person name="Miura T."/>
            <person name="Yokobori S."/>
            <person name="Miyagawa K."/>
            <person name="Suzuki Y."/>
            <person name="Kubo T."/>
            <person name="Oyama M."/>
            <person name="Kohara Y."/>
            <person name="Fujiyama A."/>
            <person name="Arakawa K."/>
            <person name="Katayama T."/>
            <person name="Toyoda A."/>
            <person name="Kunieda T."/>
        </authorList>
    </citation>
    <scope>NUCLEOTIDE SEQUENCE [LARGE SCALE GENOMIC DNA]</scope>
    <source>
        <strain evidence="9 10">YOKOZUNA-1</strain>
    </source>
</reference>
<feature type="region of interest" description="Disordered" evidence="7">
    <location>
        <begin position="526"/>
        <end position="558"/>
    </location>
</feature>
<dbReference type="SUPFAM" id="SSF81296">
    <property type="entry name" value="E set domains"/>
    <property type="match status" value="1"/>
</dbReference>
<evidence type="ECO:0000256" key="2">
    <source>
        <dbReference type="ARBA" id="ARBA00022553"/>
    </source>
</evidence>
<dbReference type="Pfam" id="PF00554">
    <property type="entry name" value="RHD_DNA_bind"/>
    <property type="match status" value="1"/>
</dbReference>
<dbReference type="GO" id="GO:0005634">
    <property type="term" value="C:nucleus"/>
    <property type="evidence" value="ECO:0007669"/>
    <property type="project" value="UniProtKB-SubCell"/>
</dbReference>
<dbReference type="InterPro" id="IPR014756">
    <property type="entry name" value="Ig_E-set"/>
</dbReference>
<comment type="subcellular location">
    <subcellularLocation>
        <location evidence="1">Nucleus</location>
    </subcellularLocation>
</comment>
<dbReference type="PANTHER" id="PTHR12533">
    <property type="entry name" value="NFAT"/>
    <property type="match status" value="1"/>
</dbReference>
<evidence type="ECO:0000256" key="1">
    <source>
        <dbReference type="ARBA" id="ARBA00004123"/>
    </source>
</evidence>
<keyword evidence="5" id="KW-0804">Transcription</keyword>
<organism evidence="9 10">
    <name type="scientific">Ramazzottius varieornatus</name>
    <name type="common">Water bear</name>
    <name type="synonym">Tardigrade</name>
    <dbReference type="NCBI Taxonomy" id="947166"/>
    <lineage>
        <taxon>Eukaryota</taxon>
        <taxon>Metazoa</taxon>
        <taxon>Ecdysozoa</taxon>
        <taxon>Tardigrada</taxon>
        <taxon>Eutardigrada</taxon>
        <taxon>Parachela</taxon>
        <taxon>Hypsibioidea</taxon>
        <taxon>Ramazzottiidae</taxon>
        <taxon>Ramazzottius</taxon>
    </lineage>
</organism>
<dbReference type="Gene3D" id="2.60.40.10">
    <property type="entry name" value="Immunoglobulins"/>
    <property type="match status" value="1"/>
</dbReference>
<protein>
    <recommendedName>
        <fullName evidence="8">RHD domain-containing protein</fullName>
    </recommendedName>
</protein>
<keyword evidence="6" id="KW-0539">Nucleus</keyword>
<dbReference type="Pfam" id="PF16179">
    <property type="entry name" value="RHD_dimer"/>
    <property type="match status" value="1"/>
</dbReference>
<dbReference type="InterPro" id="IPR037059">
    <property type="entry name" value="RHD_DNA_bind_dom_sf"/>
</dbReference>
<feature type="compositionally biased region" description="Polar residues" evidence="7">
    <location>
        <begin position="462"/>
        <end position="472"/>
    </location>
</feature>
<dbReference type="Gene3D" id="2.60.40.340">
    <property type="entry name" value="Rel homology domain (RHD), DNA-binding domain"/>
    <property type="match status" value="1"/>
</dbReference>
<evidence type="ECO:0000313" key="10">
    <source>
        <dbReference type="Proteomes" id="UP000186922"/>
    </source>
</evidence>
<dbReference type="PROSITE" id="PS50254">
    <property type="entry name" value="REL_2"/>
    <property type="match status" value="1"/>
</dbReference>
<dbReference type="GO" id="GO:0000981">
    <property type="term" value="F:DNA-binding transcription factor activity, RNA polymerase II-specific"/>
    <property type="evidence" value="ECO:0007669"/>
    <property type="project" value="TreeGrafter"/>
</dbReference>
<evidence type="ECO:0000256" key="7">
    <source>
        <dbReference type="SAM" id="MobiDB-lite"/>
    </source>
</evidence>
<keyword evidence="3" id="KW-0805">Transcription regulation</keyword>
<dbReference type="OrthoDB" id="5346094at2759"/>
<evidence type="ECO:0000256" key="3">
    <source>
        <dbReference type="ARBA" id="ARBA00023015"/>
    </source>
</evidence>
<evidence type="ECO:0000256" key="5">
    <source>
        <dbReference type="ARBA" id="ARBA00023163"/>
    </source>
</evidence>
<keyword evidence="2" id="KW-0597">Phosphoprotein</keyword>
<feature type="region of interest" description="Disordered" evidence="7">
    <location>
        <begin position="445"/>
        <end position="473"/>
    </location>
</feature>
<accession>A0A1D1UVC9</accession>
<evidence type="ECO:0000256" key="4">
    <source>
        <dbReference type="ARBA" id="ARBA00023125"/>
    </source>
</evidence>
<keyword evidence="10" id="KW-1185">Reference proteome</keyword>
<evidence type="ECO:0000259" key="8">
    <source>
        <dbReference type="PROSITE" id="PS50254"/>
    </source>
</evidence>
<gene>
    <name evidence="9" type="primary">RvY_04556-1</name>
    <name evidence="9" type="synonym">RvY_04556.1</name>
    <name evidence="9" type="ORF">RvY_04556</name>
</gene>
<dbReference type="GO" id="GO:0005667">
    <property type="term" value="C:transcription regulator complex"/>
    <property type="evidence" value="ECO:0007669"/>
    <property type="project" value="TreeGrafter"/>
</dbReference>